<dbReference type="RefSeq" id="WP_380706122.1">
    <property type="nucleotide sequence ID" value="NZ_JBHSAP010000018.1"/>
</dbReference>
<organism evidence="2 3">
    <name type="scientific">Salinithrix halophila</name>
    <dbReference type="NCBI Taxonomy" id="1485204"/>
    <lineage>
        <taxon>Bacteria</taxon>
        <taxon>Bacillati</taxon>
        <taxon>Bacillota</taxon>
        <taxon>Bacilli</taxon>
        <taxon>Bacillales</taxon>
        <taxon>Thermoactinomycetaceae</taxon>
        <taxon>Salinithrix</taxon>
    </lineage>
</organism>
<evidence type="ECO:0000313" key="2">
    <source>
        <dbReference type="EMBL" id="MFC4078310.1"/>
    </source>
</evidence>
<dbReference type="InterPro" id="IPR011044">
    <property type="entry name" value="Quino_amine_DH_bsu"/>
</dbReference>
<keyword evidence="1" id="KW-0732">Signal</keyword>
<sequence>MWNKGIKIMACFILTWAISACSLNGENSNSGKIPINKGKFGVIYTNAVEPKSKLLIVDESGDIISNVNIKAARIRKIEEAKNGGWVLPASYDDVIHYINEKGEISNRKAPGPTNFVKKDSAFEIAAYNTEAFQNTLIVKEEKKQWKVKQKGYMGEGVYDDQYIYIYADIPYEDKSVPPDQHHVVYMIKRDTGKLIKKIPLKEKSARDMKWFKKKLLLTTENRLTLIDPKKSKADYLPTPTVVGEPMTIVKEDNKFYVTFFGGSVVEYDDHFNIVRHKRLCDVILNDHADEQNLYLFGQMPSGAGQIHVVDKKTWKVKEKINLPDVGYNIMAQDFTLID</sequence>
<protein>
    <recommendedName>
        <fullName evidence="4">Lipoprotein</fullName>
    </recommendedName>
</protein>
<feature type="chain" id="PRO_5046163189" description="Lipoprotein" evidence="1">
    <location>
        <begin position="23"/>
        <end position="338"/>
    </location>
</feature>
<feature type="signal peptide" evidence="1">
    <location>
        <begin position="1"/>
        <end position="22"/>
    </location>
</feature>
<evidence type="ECO:0008006" key="4">
    <source>
        <dbReference type="Google" id="ProtNLM"/>
    </source>
</evidence>
<proteinExistence type="predicted"/>
<gene>
    <name evidence="2" type="ORF">ACFOUO_16045</name>
</gene>
<accession>A0ABV8JKJ1</accession>
<evidence type="ECO:0000256" key="1">
    <source>
        <dbReference type="SAM" id="SignalP"/>
    </source>
</evidence>
<comment type="caution">
    <text evidence="2">The sequence shown here is derived from an EMBL/GenBank/DDBJ whole genome shotgun (WGS) entry which is preliminary data.</text>
</comment>
<reference evidence="3" key="1">
    <citation type="journal article" date="2019" name="Int. J. Syst. Evol. Microbiol.">
        <title>The Global Catalogue of Microorganisms (GCM) 10K type strain sequencing project: providing services to taxonomists for standard genome sequencing and annotation.</title>
        <authorList>
            <consortium name="The Broad Institute Genomics Platform"/>
            <consortium name="The Broad Institute Genome Sequencing Center for Infectious Disease"/>
            <person name="Wu L."/>
            <person name="Ma J."/>
        </authorList>
    </citation>
    <scope>NUCLEOTIDE SEQUENCE [LARGE SCALE GENOMIC DNA]</scope>
    <source>
        <strain evidence="3">IBRC-M 10813</strain>
    </source>
</reference>
<keyword evidence="3" id="KW-1185">Reference proteome</keyword>
<evidence type="ECO:0000313" key="3">
    <source>
        <dbReference type="Proteomes" id="UP001595843"/>
    </source>
</evidence>
<name>A0ABV8JKJ1_9BACL</name>
<dbReference type="EMBL" id="JBHSAP010000018">
    <property type="protein sequence ID" value="MFC4078310.1"/>
    <property type="molecule type" value="Genomic_DNA"/>
</dbReference>
<dbReference type="SUPFAM" id="SSF50969">
    <property type="entry name" value="YVTN repeat-like/Quinoprotein amine dehydrogenase"/>
    <property type="match status" value="1"/>
</dbReference>
<dbReference type="Proteomes" id="UP001595843">
    <property type="component" value="Unassembled WGS sequence"/>
</dbReference>
<dbReference type="PROSITE" id="PS51257">
    <property type="entry name" value="PROKAR_LIPOPROTEIN"/>
    <property type="match status" value="1"/>
</dbReference>